<reference evidence="1" key="1">
    <citation type="journal article" date="2023" name="Plant J.">
        <title>Genome sequences and population genomics provide insights into the demographic history, inbreeding, and mutation load of two 'living fossil' tree species of Dipteronia.</title>
        <authorList>
            <person name="Feng Y."/>
            <person name="Comes H.P."/>
            <person name="Chen J."/>
            <person name="Zhu S."/>
            <person name="Lu R."/>
            <person name="Zhang X."/>
            <person name="Li P."/>
            <person name="Qiu J."/>
            <person name="Olsen K.M."/>
            <person name="Qiu Y."/>
        </authorList>
    </citation>
    <scope>NUCLEOTIDE SEQUENCE</scope>
    <source>
        <strain evidence="1">KIB01</strain>
    </source>
</reference>
<protein>
    <recommendedName>
        <fullName evidence="3">DUF538 family protein</fullName>
    </recommendedName>
</protein>
<accession>A0AAD9U8F0</accession>
<name>A0AAD9U8F0_9ROSI</name>
<dbReference type="InterPro" id="IPR036758">
    <property type="entry name" value="At5g01610-like"/>
</dbReference>
<sequence length="259" mass="28540">MAFTTINDNSDKVASMAQPELVQFLSKTKMGLLTLLILISLTTPFVAADSKSSVYQVLQSYDFPVGVLPKGVTSYELKKDTGEFSVHMNKTCSFSIESYELKYKSTITGVISRDRLQKLTGVSVKVLLFWLNIVEVTRDGDDLEFSVGIASADFSVDNFDECPQCGCGFNCELLAMREGFRTAKRFNICINQVEVSSSRVAHSLNNPSTSLGVSKLIVLDIKALMLDAGICKVRFPDLGIHWPISWLTVPSPMRRSGIG</sequence>
<dbReference type="EMBL" id="JANJYI010000005">
    <property type="protein sequence ID" value="KAK2649506.1"/>
    <property type="molecule type" value="Genomic_DNA"/>
</dbReference>
<dbReference type="SUPFAM" id="SSF141562">
    <property type="entry name" value="At5g01610-like"/>
    <property type="match status" value="1"/>
</dbReference>
<organism evidence="1 2">
    <name type="scientific">Dipteronia dyeriana</name>
    <dbReference type="NCBI Taxonomy" id="168575"/>
    <lineage>
        <taxon>Eukaryota</taxon>
        <taxon>Viridiplantae</taxon>
        <taxon>Streptophyta</taxon>
        <taxon>Embryophyta</taxon>
        <taxon>Tracheophyta</taxon>
        <taxon>Spermatophyta</taxon>
        <taxon>Magnoliopsida</taxon>
        <taxon>eudicotyledons</taxon>
        <taxon>Gunneridae</taxon>
        <taxon>Pentapetalae</taxon>
        <taxon>rosids</taxon>
        <taxon>malvids</taxon>
        <taxon>Sapindales</taxon>
        <taxon>Sapindaceae</taxon>
        <taxon>Hippocastanoideae</taxon>
        <taxon>Acereae</taxon>
        <taxon>Dipteronia</taxon>
    </lineage>
</organism>
<evidence type="ECO:0000313" key="2">
    <source>
        <dbReference type="Proteomes" id="UP001280121"/>
    </source>
</evidence>
<proteinExistence type="predicted"/>
<evidence type="ECO:0008006" key="3">
    <source>
        <dbReference type="Google" id="ProtNLM"/>
    </source>
</evidence>
<comment type="caution">
    <text evidence="1">The sequence shown here is derived from an EMBL/GenBank/DDBJ whole genome shotgun (WGS) entry which is preliminary data.</text>
</comment>
<keyword evidence="2" id="KW-1185">Reference proteome</keyword>
<gene>
    <name evidence="1" type="ORF">Ddye_016995</name>
</gene>
<dbReference type="Gene3D" id="2.30.240.10">
    <property type="entry name" value="At5g01610-like"/>
    <property type="match status" value="1"/>
</dbReference>
<dbReference type="Pfam" id="PF04398">
    <property type="entry name" value="DUF538"/>
    <property type="match status" value="1"/>
</dbReference>
<dbReference type="AlphaFoldDB" id="A0AAD9U8F0"/>
<dbReference type="PANTHER" id="PTHR31676">
    <property type="entry name" value="T31J12.3 PROTEIN-RELATED"/>
    <property type="match status" value="1"/>
</dbReference>
<dbReference type="PANTHER" id="PTHR31676:SF196">
    <property type="entry name" value="DUF538 FAMILY PROTEIN"/>
    <property type="match status" value="1"/>
</dbReference>
<evidence type="ECO:0000313" key="1">
    <source>
        <dbReference type="EMBL" id="KAK2649506.1"/>
    </source>
</evidence>
<dbReference type="InterPro" id="IPR007493">
    <property type="entry name" value="DUF538"/>
</dbReference>
<dbReference type="Proteomes" id="UP001280121">
    <property type="component" value="Unassembled WGS sequence"/>
</dbReference>